<dbReference type="Gene3D" id="3.40.47.10">
    <property type="match status" value="1"/>
</dbReference>
<dbReference type="NCBIfam" id="TIGR02270">
    <property type="entry name" value="TIGR02270 family protein"/>
    <property type="match status" value="1"/>
</dbReference>
<name>A0A250K1S5_9BACT</name>
<sequence>MRWDNIEEHLDEAAFLWERRQRALCSPEFSLVDVEKIESRLEAHVDALGLATAPQVLELLEAALHEEPARAAVAVLTLMARDDAAALGVLAAFISDGAREQREALAGALGTRACPRIEPMLRELVKEGAPWAQSVAMDVLAQWKRGPDFDLQPWWCSEDTQVQAAAFRWSARVPRSMPSWGLQRGLESPEDIVWQSAAEAGLVHAPGQTWAECVERVRLRRGPLGFPLVVLALGGAARELTWVVDVLSSGTWTREALWALGFSGRLPAVEACVELLRREAPVARLAGEAFSAMTGLKLTERFVLQPSAPDDALVPLEEEDLDADLRPRPEDDLPIPEPDEVSAWWSRTRREWRPDGRFLSGGAWTGSSLLAALEHGSARRRPVHALELAIRSRGAHVVSLHAWAVQQKREVVGAQLAGKFSDQGFERMQGLVTWAKAPSNAGVSPRPAARERSRPGSLSVCALGMASPLGDSAVESCAASRAGLSRVVASDEVHVWDADAQEMRAASGCVIPVITEGFTGLARLVRLATAGLRDLLRGVPSLDMPRTGLFLALPDGSLVAAGAAALLKEADVQGEAMEESFGEAAGALPQRCARHLLPILARLIPPLGGLASHRLYFEGRLGYFHALQEARKQLELGGLDHCIVGGVDSLMDTPVLEALKATRRLKAPQQPVGCTPGECAAFVLLGRERCAGPHSTPCCMLEGPSVTATPRANGAIAPHAGMALAETLSGALVGSGVDGRQVALSIGSLNGAERQAYAWGLALVTLRSRGLLTNPAEWFPALSFGEIGAATAPAALCFAVRAFELGRVPGRHCLVWGADDDGGAGAFVLTGPFPGGGDVR</sequence>
<reference evidence="1 2" key="1">
    <citation type="submission" date="2017-06" db="EMBL/GenBank/DDBJ databases">
        <title>Sequencing and comparative analysis of myxobacterial genomes.</title>
        <authorList>
            <person name="Rupp O."/>
            <person name="Goesmann A."/>
            <person name="Sogaard-Andersen L."/>
        </authorList>
    </citation>
    <scope>NUCLEOTIDE SEQUENCE [LARGE SCALE GENOMIC DNA]</scope>
    <source>
        <strain evidence="1 2">DSM 14697</strain>
    </source>
</reference>
<evidence type="ECO:0008006" key="3">
    <source>
        <dbReference type="Google" id="ProtNLM"/>
    </source>
</evidence>
<protein>
    <recommendedName>
        <fullName evidence="3">Beta-ketoacyl synthase N-terminal domain-containing protein</fullName>
    </recommendedName>
</protein>
<proteinExistence type="predicted"/>
<gene>
    <name evidence="1" type="ORF">MYMAC_005699</name>
</gene>
<keyword evidence="2" id="KW-1185">Reference proteome</keyword>
<evidence type="ECO:0000313" key="2">
    <source>
        <dbReference type="Proteomes" id="UP000217343"/>
    </source>
</evidence>
<dbReference type="KEGG" id="mmas:MYMAC_005699"/>
<dbReference type="SUPFAM" id="SSF48371">
    <property type="entry name" value="ARM repeat"/>
    <property type="match status" value="1"/>
</dbReference>
<dbReference type="RefSeq" id="WP_095960387.1">
    <property type="nucleotide sequence ID" value="NZ_CP022203.1"/>
</dbReference>
<accession>A0A250K1S5</accession>
<dbReference type="InterPro" id="IPR016024">
    <property type="entry name" value="ARM-type_fold"/>
</dbReference>
<dbReference type="InterPro" id="IPR011959">
    <property type="entry name" value="CHP02270"/>
</dbReference>
<evidence type="ECO:0000313" key="1">
    <source>
        <dbReference type="EMBL" id="ATB50044.1"/>
    </source>
</evidence>
<dbReference type="AlphaFoldDB" id="A0A250K1S5"/>
<dbReference type="SUPFAM" id="SSF53901">
    <property type="entry name" value="Thiolase-like"/>
    <property type="match status" value="1"/>
</dbReference>
<dbReference type="GO" id="GO:0016746">
    <property type="term" value="F:acyltransferase activity"/>
    <property type="evidence" value="ECO:0007669"/>
    <property type="project" value="InterPro"/>
</dbReference>
<dbReference type="EMBL" id="CP022203">
    <property type="protein sequence ID" value="ATB50044.1"/>
    <property type="molecule type" value="Genomic_DNA"/>
</dbReference>
<dbReference type="InterPro" id="IPR016039">
    <property type="entry name" value="Thiolase-like"/>
</dbReference>
<dbReference type="Proteomes" id="UP000217343">
    <property type="component" value="Chromosome"/>
</dbReference>
<dbReference type="OrthoDB" id="5494927at2"/>
<organism evidence="1 2">
    <name type="scientific">Corallococcus macrosporus DSM 14697</name>
    <dbReference type="NCBI Taxonomy" id="1189310"/>
    <lineage>
        <taxon>Bacteria</taxon>
        <taxon>Pseudomonadati</taxon>
        <taxon>Myxococcota</taxon>
        <taxon>Myxococcia</taxon>
        <taxon>Myxococcales</taxon>
        <taxon>Cystobacterineae</taxon>
        <taxon>Myxococcaceae</taxon>
        <taxon>Corallococcus</taxon>
    </lineage>
</organism>